<dbReference type="InterPro" id="IPR000399">
    <property type="entry name" value="TPP-bd_CS"/>
</dbReference>
<evidence type="ECO:0000256" key="2">
    <source>
        <dbReference type="ARBA" id="ARBA00005025"/>
    </source>
</evidence>
<dbReference type="InterPro" id="IPR012001">
    <property type="entry name" value="Thiamin_PyroP_enz_TPP-bd_dom"/>
</dbReference>
<dbReference type="GO" id="GO:0009099">
    <property type="term" value="P:L-valine biosynthetic process"/>
    <property type="evidence" value="ECO:0007669"/>
    <property type="project" value="UniProtKB-UniPathway"/>
</dbReference>
<evidence type="ECO:0000313" key="16">
    <source>
        <dbReference type="Proteomes" id="UP000199024"/>
    </source>
</evidence>
<dbReference type="Pfam" id="PF02776">
    <property type="entry name" value="TPP_enzyme_N"/>
    <property type="match status" value="1"/>
</dbReference>
<dbReference type="Proteomes" id="UP000199024">
    <property type="component" value="Unassembled WGS sequence"/>
</dbReference>
<evidence type="ECO:0000256" key="1">
    <source>
        <dbReference type="ARBA" id="ARBA00004974"/>
    </source>
</evidence>
<dbReference type="GO" id="GO:0009097">
    <property type="term" value="P:isoleucine biosynthetic process"/>
    <property type="evidence" value="ECO:0007669"/>
    <property type="project" value="UniProtKB-UniPathway"/>
</dbReference>
<sequence length="585" mass="62304">MADTIDKNHPQLTGAEILWATLEGEGVTTVFGYPGGAILPIYDALRKFPIHHVLVRHEQGAAHMADGFARASGRVGVCMATSGPGATNLVTGIATAMLDSIPIVCITGQVSSKVLGSDAFQEVDITGITLPITKHNFLVTRAEDIAPTVRLAFQVATSGRPGPVLVDITKDAQQGTAPYSFEAAAPEAARPHPMLRATSGSIHEAIELIAAAKKPVILAGHGITQSGAEAEVLAFAERQQIPVASTLLGLGAFPTWHPLSLGMMGMHGESWVNQAIQQSDLLIALGMRFDDRVTGNLAHYAPHAKKIHVEIDPSEINKNVRADVALIGDLKAVLTGILPELPQKRDASWIAAVNAMKGDAAVRDIINLPDNGHLYAAHVIHDIWREAVAAGREKETIIVTDVGQHQMWEAQYFKHDAPRSLVTSGGLGTMGFALPAAIGAKAACPDKDVWVIAGDGGFQMTACELSTIMQEGLAINIAVINNGFLGMVRQWQEAFYDKNYSASPILSPDFVMLAGAHGIAGAHVSERKNVTPTVTKARTSGKPFLINFQVEKEDGVYPMIAPGAALHEMVRRPQADPLLETAEDE</sequence>
<evidence type="ECO:0000256" key="6">
    <source>
        <dbReference type="ARBA" id="ARBA00022679"/>
    </source>
</evidence>
<keyword evidence="10 11" id="KW-0100">Branched-chain amino acid biosynthesis</keyword>
<dbReference type="InterPro" id="IPR029061">
    <property type="entry name" value="THDP-binding"/>
</dbReference>
<evidence type="ECO:0000256" key="4">
    <source>
        <dbReference type="ARBA" id="ARBA00013145"/>
    </source>
</evidence>
<dbReference type="EC" id="2.2.1.6" evidence="4 11"/>
<evidence type="ECO:0000256" key="11">
    <source>
        <dbReference type="RuleBase" id="RU003591"/>
    </source>
</evidence>
<evidence type="ECO:0000256" key="8">
    <source>
        <dbReference type="ARBA" id="ARBA00022842"/>
    </source>
</evidence>
<dbReference type="Pfam" id="PF00205">
    <property type="entry name" value="TPP_enzyme_M"/>
    <property type="match status" value="1"/>
</dbReference>
<dbReference type="SUPFAM" id="SSF52518">
    <property type="entry name" value="Thiamin diphosphate-binding fold (THDP-binding)"/>
    <property type="match status" value="2"/>
</dbReference>
<evidence type="ECO:0000259" key="13">
    <source>
        <dbReference type="Pfam" id="PF02775"/>
    </source>
</evidence>
<dbReference type="Pfam" id="PF02775">
    <property type="entry name" value="TPP_enzyme_C"/>
    <property type="match status" value="1"/>
</dbReference>
<dbReference type="FunFam" id="3.40.50.1220:FF:000008">
    <property type="entry name" value="Acetolactate synthase"/>
    <property type="match status" value="1"/>
</dbReference>
<dbReference type="GO" id="GO:0005948">
    <property type="term" value="C:acetolactate synthase complex"/>
    <property type="evidence" value="ECO:0007669"/>
    <property type="project" value="TreeGrafter"/>
</dbReference>
<dbReference type="NCBIfam" id="TIGR00118">
    <property type="entry name" value="acolac_lg"/>
    <property type="match status" value="1"/>
</dbReference>
<protein>
    <recommendedName>
        <fullName evidence="4 11">Acetolactate synthase</fullName>
        <ecNumber evidence="4 11">2.2.1.6</ecNumber>
    </recommendedName>
</protein>
<accession>A0A1I6MSY7</accession>
<dbReference type="STRING" id="474950.SAMN05421771_3568"/>
<evidence type="ECO:0000256" key="5">
    <source>
        <dbReference type="ARBA" id="ARBA00022605"/>
    </source>
</evidence>
<keyword evidence="7 11" id="KW-0479">Metal-binding</keyword>
<comment type="pathway">
    <text evidence="1 11">Amino-acid biosynthesis; L-isoleucine biosynthesis; L-isoleucine from 2-oxobutanoate: step 1/4.</text>
</comment>
<evidence type="ECO:0000259" key="14">
    <source>
        <dbReference type="Pfam" id="PF02776"/>
    </source>
</evidence>
<comment type="similarity">
    <text evidence="3 11">Belongs to the TPP enzyme family.</text>
</comment>
<dbReference type="AlphaFoldDB" id="A0A1I6MSY7"/>
<proteinExistence type="inferred from homology"/>
<feature type="domain" description="Thiamine pyrophosphate enzyme N-terminal TPP-binding" evidence="14">
    <location>
        <begin position="13"/>
        <end position="126"/>
    </location>
</feature>
<dbReference type="GO" id="GO:0050660">
    <property type="term" value="F:flavin adenine dinucleotide binding"/>
    <property type="evidence" value="ECO:0007669"/>
    <property type="project" value="InterPro"/>
</dbReference>
<dbReference type="CDD" id="cd02015">
    <property type="entry name" value="TPP_AHAS"/>
    <property type="match status" value="1"/>
</dbReference>
<comment type="cofactor">
    <cofactor evidence="11">
        <name>thiamine diphosphate</name>
        <dbReference type="ChEBI" id="CHEBI:58937"/>
    </cofactor>
    <text evidence="11">Binds 1 thiamine pyrophosphate per subunit.</text>
</comment>
<feature type="domain" description="Thiamine pyrophosphate enzyme central" evidence="12">
    <location>
        <begin position="202"/>
        <end position="335"/>
    </location>
</feature>
<dbReference type="UniPathway" id="UPA00047">
    <property type="reaction ID" value="UER00055"/>
</dbReference>
<comment type="pathway">
    <text evidence="2 11">Amino-acid biosynthesis; L-valine biosynthesis; L-valine from pyruvate: step 1/4.</text>
</comment>
<dbReference type="PANTHER" id="PTHR18968:SF13">
    <property type="entry name" value="ACETOLACTATE SYNTHASE CATALYTIC SUBUNIT, MITOCHONDRIAL"/>
    <property type="match status" value="1"/>
</dbReference>
<dbReference type="InterPro" id="IPR029035">
    <property type="entry name" value="DHS-like_NAD/FAD-binding_dom"/>
</dbReference>
<dbReference type="PANTHER" id="PTHR18968">
    <property type="entry name" value="THIAMINE PYROPHOSPHATE ENZYMES"/>
    <property type="match status" value="1"/>
</dbReference>
<dbReference type="OrthoDB" id="4494979at2"/>
<gene>
    <name evidence="15" type="ORF">SAMN05421771_3568</name>
</gene>
<feature type="domain" description="Thiamine pyrophosphate enzyme TPP-binding" evidence="13">
    <location>
        <begin position="401"/>
        <end position="547"/>
    </location>
</feature>
<comment type="catalytic activity">
    <reaction evidence="11">
        <text>2 pyruvate + H(+) = (2S)-2-acetolactate + CO2</text>
        <dbReference type="Rhea" id="RHEA:25249"/>
        <dbReference type="ChEBI" id="CHEBI:15361"/>
        <dbReference type="ChEBI" id="CHEBI:15378"/>
        <dbReference type="ChEBI" id="CHEBI:16526"/>
        <dbReference type="ChEBI" id="CHEBI:58476"/>
        <dbReference type="EC" id="2.2.1.6"/>
    </reaction>
</comment>
<evidence type="ECO:0000256" key="3">
    <source>
        <dbReference type="ARBA" id="ARBA00007812"/>
    </source>
</evidence>
<evidence type="ECO:0000256" key="7">
    <source>
        <dbReference type="ARBA" id="ARBA00022723"/>
    </source>
</evidence>
<keyword evidence="5 11" id="KW-0028">Amino-acid biosynthesis</keyword>
<dbReference type="PROSITE" id="PS00187">
    <property type="entry name" value="TPP_ENZYMES"/>
    <property type="match status" value="1"/>
</dbReference>
<keyword evidence="6 11" id="KW-0808">Transferase</keyword>
<keyword evidence="16" id="KW-1185">Reference proteome</keyword>
<dbReference type="RefSeq" id="WP_089841214.1">
    <property type="nucleotide sequence ID" value="NZ_FOZL01000001.1"/>
</dbReference>
<organism evidence="15 16">
    <name type="scientific">Granulicella pectinivorans</name>
    <dbReference type="NCBI Taxonomy" id="474950"/>
    <lineage>
        <taxon>Bacteria</taxon>
        <taxon>Pseudomonadati</taxon>
        <taxon>Acidobacteriota</taxon>
        <taxon>Terriglobia</taxon>
        <taxon>Terriglobales</taxon>
        <taxon>Acidobacteriaceae</taxon>
        <taxon>Granulicella</taxon>
    </lineage>
</organism>
<dbReference type="EMBL" id="FOZL01000001">
    <property type="protein sequence ID" value="SFS18805.1"/>
    <property type="molecule type" value="Genomic_DNA"/>
</dbReference>
<evidence type="ECO:0000256" key="10">
    <source>
        <dbReference type="ARBA" id="ARBA00023304"/>
    </source>
</evidence>
<reference evidence="15 16" key="1">
    <citation type="submission" date="2016-10" db="EMBL/GenBank/DDBJ databases">
        <authorList>
            <person name="de Groot N.N."/>
        </authorList>
    </citation>
    <scope>NUCLEOTIDE SEQUENCE [LARGE SCALE GENOMIC DNA]</scope>
    <source>
        <strain evidence="15 16">DSM 21001</strain>
    </source>
</reference>
<dbReference type="GO" id="GO:0030976">
    <property type="term" value="F:thiamine pyrophosphate binding"/>
    <property type="evidence" value="ECO:0007669"/>
    <property type="project" value="UniProtKB-UniRule"/>
</dbReference>
<keyword evidence="9 11" id="KW-0786">Thiamine pyrophosphate</keyword>
<dbReference type="UniPathway" id="UPA00049">
    <property type="reaction ID" value="UER00059"/>
</dbReference>
<dbReference type="InterPro" id="IPR011766">
    <property type="entry name" value="TPP_enzyme_TPP-bd"/>
</dbReference>
<name>A0A1I6MSY7_9BACT</name>
<dbReference type="GO" id="GO:0000287">
    <property type="term" value="F:magnesium ion binding"/>
    <property type="evidence" value="ECO:0007669"/>
    <property type="project" value="UniProtKB-UniRule"/>
</dbReference>
<keyword evidence="8 11" id="KW-0460">Magnesium</keyword>
<evidence type="ECO:0000256" key="9">
    <source>
        <dbReference type="ARBA" id="ARBA00023052"/>
    </source>
</evidence>
<evidence type="ECO:0000313" key="15">
    <source>
        <dbReference type="EMBL" id="SFS18805.1"/>
    </source>
</evidence>
<dbReference type="InterPro" id="IPR012846">
    <property type="entry name" value="Acetolactate_synth_lsu"/>
</dbReference>
<dbReference type="SUPFAM" id="SSF52467">
    <property type="entry name" value="DHS-like NAD/FAD-binding domain"/>
    <property type="match status" value="1"/>
</dbReference>
<dbReference type="GO" id="GO:0003984">
    <property type="term" value="F:acetolactate synthase activity"/>
    <property type="evidence" value="ECO:0007669"/>
    <property type="project" value="UniProtKB-EC"/>
</dbReference>
<comment type="cofactor">
    <cofactor evidence="11">
        <name>Mg(2+)</name>
        <dbReference type="ChEBI" id="CHEBI:18420"/>
    </cofactor>
    <text evidence="11">Binds 1 Mg(2+) ion per subunit.</text>
</comment>
<dbReference type="InterPro" id="IPR039368">
    <property type="entry name" value="AHAS_TPP"/>
</dbReference>
<dbReference type="Gene3D" id="3.40.50.970">
    <property type="match status" value="2"/>
</dbReference>
<dbReference type="Gene3D" id="3.40.50.1220">
    <property type="entry name" value="TPP-binding domain"/>
    <property type="match status" value="1"/>
</dbReference>
<dbReference type="CDD" id="cd07035">
    <property type="entry name" value="TPP_PYR_POX_like"/>
    <property type="match status" value="1"/>
</dbReference>
<evidence type="ECO:0000259" key="12">
    <source>
        <dbReference type="Pfam" id="PF00205"/>
    </source>
</evidence>
<dbReference type="InterPro" id="IPR012000">
    <property type="entry name" value="Thiamin_PyroP_enz_cen_dom"/>
</dbReference>
<dbReference type="FunFam" id="3.40.50.970:FF:000007">
    <property type="entry name" value="Acetolactate synthase"/>
    <property type="match status" value="1"/>
</dbReference>
<dbReference type="InterPro" id="IPR045229">
    <property type="entry name" value="TPP_enz"/>
</dbReference>